<feature type="domain" description="Lon proteolytic" evidence="2">
    <location>
        <begin position="260"/>
        <end position="354"/>
    </location>
</feature>
<feature type="transmembrane region" description="Helical" evidence="1">
    <location>
        <begin position="6"/>
        <end position="28"/>
    </location>
</feature>
<reference evidence="4" key="1">
    <citation type="journal article" date="2019" name="Int. J. Syst. Evol. Microbiol.">
        <title>The Global Catalogue of Microorganisms (GCM) 10K type strain sequencing project: providing services to taxonomists for standard genome sequencing and annotation.</title>
        <authorList>
            <consortium name="The Broad Institute Genomics Platform"/>
            <consortium name="The Broad Institute Genome Sequencing Center for Infectious Disease"/>
            <person name="Wu L."/>
            <person name="Ma J."/>
        </authorList>
    </citation>
    <scope>NUCLEOTIDE SEQUENCE [LARGE SCALE GENOMIC DNA]</scope>
    <source>
        <strain evidence="4">PCU 280</strain>
    </source>
</reference>
<dbReference type="GO" id="GO:0006508">
    <property type="term" value="P:proteolysis"/>
    <property type="evidence" value="ECO:0007669"/>
    <property type="project" value="UniProtKB-KW"/>
</dbReference>
<comment type="caution">
    <text evidence="3">The sequence shown here is derived from an EMBL/GenBank/DDBJ whole genome shotgun (WGS) entry which is preliminary data.</text>
</comment>
<dbReference type="Gene3D" id="3.30.230.10">
    <property type="match status" value="1"/>
</dbReference>
<keyword evidence="3" id="KW-0378">Hydrolase</keyword>
<dbReference type="GO" id="GO:0008233">
    <property type="term" value="F:peptidase activity"/>
    <property type="evidence" value="ECO:0007669"/>
    <property type="project" value="UniProtKB-KW"/>
</dbReference>
<keyword evidence="1" id="KW-0472">Membrane</keyword>
<dbReference type="InterPro" id="IPR014721">
    <property type="entry name" value="Ribsml_uS5_D2-typ_fold_subgr"/>
</dbReference>
<evidence type="ECO:0000313" key="4">
    <source>
        <dbReference type="Proteomes" id="UP001596233"/>
    </source>
</evidence>
<organism evidence="3 4">
    <name type="scientific">Paenibacillus septentrionalis</name>
    <dbReference type="NCBI Taxonomy" id="429342"/>
    <lineage>
        <taxon>Bacteria</taxon>
        <taxon>Bacillati</taxon>
        <taxon>Bacillota</taxon>
        <taxon>Bacilli</taxon>
        <taxon>Bacillales</taxon>
        <taxon>Paenibacillaceae</taxon>
        <taxon>Paenibacillus</taxon>
    </lineage>
</organism>
<dbReference type="PANTHER" id="PTHR10046">
    <property type="entry name" value="ATP DEPENDENT LON PROTEASE FAMILY MEMBER"/>
    <property type="match status" value="1"/>
</dbReference>
<evidence type="ECO:0000256" key="1">
    <source>
        <dbReference type="SAM" id="Phobius"/>
    </source>
</evidence>
<keyword evidence="1" id="KW-1133">Transmembrane helix</keyword>
<gene>
    <name evidence="3" type="ORF">ACFP56_01140</name>
</gene>
<keyword evidence="1" id="KW-0812">Transmembrane</keyword>
<dbReference type="InterPro" id="IPR020568">
    <property type="entry name" value="Ribosomal_Su5_D2-typ_SF"/>
</dbReference>
<dbReference type="Pfam" id="PF05362">
    <property type="entry name" value="Lon_C"/>
    <property type="match status" value="1"/>
</dbReference>
<keyword evidence="3" id="KW-0645">Protease</keyword>
<keyword evidence="4" id="KW-1185">Reference proteome</keyword>
<evidence type="ECO:0000259" key="2">
    <source>
        <dbReference type="Pfam" id="PF05362"/>
    </source>
</evidence>
<protein>
    <submittedName>
        <fullName evidence="3">S16 family serine protease</fullName>
        <ecNumber evidence="3">3.4.21.-</ecNumber>
    </submittedName>
</protein>
<proteinExistence type="predicted"/>
<dbReference type="EMBL" id="JBHSTE010000001">
    <property type="protein sequence ID" value="MFC6331212.1"/>
    <property type="molecule type" value="Genomic_DNA"/>
</dbReference>
<dbReference type="SUPFAM" id="SSF54211">
    <property type="entry name" value="Ribosomal protein S5 domain 2-like"/>
    <property type="match status" value="1"/>
</dbReference>
<sequence>MKPTYIHVRTVLITVIVTAIMMAILLYAPSPFVVMKPGIAVSTQSYVKANIEYEDDFKLQEPNGAHGGELLLTAVLMATPNIWGTIGSLFSPKEEVRLKVDVLGKSSLNEFSSAVTTMMRGSHDNALEAAYRYLHIPYTVEPKELYVQQPAQRLGAERLKAGDHLKAIINDEGESTNISSIAQLAELIRQHVNRQQIQVVIERNEQLLEQSFNIPERAGEITDEQLISRTLGVDNFIELRMVKPEDPRFEVQITTDNIGGPSAGLVLAMTIVDKLTEGDLTFGKKIAATGTIDSNGNVGRIGGIVQKVYTTSEQGAHAFIVPQGNEKEARQALKRINTAMEVYAVSSLEEALQVVASLQ</sequence>
<name>A0ABW1UXP4_9BACL</name>
<dbReference type="RefSeq" id="WP_379230216.1">
    <property type="nucleotide sequence ID" value="NZ_JBHSTE010000001.1"/>
</dbReference>
<dbReference type="Proteomes" id="UP001596233">
    <property type="component" value="Unassembled WGS sequence"/>
</dbReference>
<dbReference type="InterPro" id="IPR008269">
    <property type="entry name" value="Lon_proteolytic"/>
</dbReference>
<accession>A0ABW1UXP4</accession>
<evidence type="ECO:0000313" key="3">
    <source>
        <dbReference type="EMBL" id="MFC6331212.1"/>
    </source>
</evidence>
<dbReference type="EC" id="3.4.21.-" evidence="3"/>
<dbReference type="InterPro" id="IPR027065">
    <property type="entry name" value="Lon_Prtase"/>
</dbReference>